<evidence type="ECO:0000313" key="3">
    <source>
        <dbReference type="Proteomes" id="UP000283709"/>
    </source>
</evidence>
<gene>
    <name evidence="2" type="ORF">BCY88_07555</name>
</gene>
<dbReference type="Gene3D" id="3.10.450.50">
    <property type="match status" value="1"/>
</dbReference>
<proteinExistence type="predicted"/>
<dbReference type="AlphaFoldDB" id="A0A3R7GQ98"/>
<dbReference type="EMBL" id="MCAS01000034">
    <property type="protein sequence ID" value="RKF38297.1"/>
    <property type="molecule type" value="Genomic_DNA"/>
</dbReference>
<dbReference type="Proteomes" id="UP000283709">
    <property type="component" value="Unassembled WGS sequence"/>
</dbReference>
<dbReference type="InterPro" id="IPR037401">
    <property type="entry name" value="SnoaL-like"/>
</dbReference>
<dbReference type="OrthoDB" id="391735at2"/>
<dbReference type="RefSeq" id="WP_120347304.1">
    <property type="nucleotide sequence ID" value="NZ_MCAS01000034.1"/>
</dbReference>
<name>A0A3R7GQ98_9BURK</name>
<dbReference type="InterPro" id="IPR032710">
    <property type="entry name" value="NTF2-like_dom_sf"/>
</dbReference>
<reference evidence="2 3" key="1">
    <citation type="submission" date="2016-07" db="EMBL/GenBank/DDBJ databases">
        <title>Genome analysis of Burkholderia fungorum ES3-20.</title>
        <authorList>
            <person name="Xu D."/>
            <person name="Yao R."/>
            <person name="Zheng S."/>
        </authorList>
    </citation>
    <scope>NUCLEOTIDE SEQUENCE [LARGE SCALE GENOMIC DNA]</scope>
    <source>
        <strain evidence="2 3">ES3-20</strain>
    </source>
</reference>
<dbReference type="PANTHER" id="PTHR41252:SF1">
    <property type="entry name" value="BLR2505 PROTEIN"/>
    <property type="match status" value="1"/>
</dbReference>
<dbReference type="Pfam" id="PF12680">
    <property type="entry name" value="SnoaL_2"/>
    <property type="match status" value="1"/>
</dbReference>
<dbReference type="SUPFAM" id="SSF54427">
    <property type="entry name" value="NTF2-like"/>
    <property type="match status" value="1"/>
</dbReference>
<sequence>MTDVEPDALATLMAFYEAETQYLASNGEDFSPIAKTLDSECVIRQPASLPYGGIWRGHAGFEAWMKVFGQQWSSLDVIAPTFYTIGENIFSRSHIHAVAKRSGVAVDWPLLQHFVIRSGKILELNPFYWDTALVVRALAA</sequence>
<dbReference type="PANTHER" id="PTHR41252">
    <property type="entry name" value="BLR2505 PROTEIN"/>
    <property type="match status" value="1"/>
</dbReference>
<comment type="caution">
    <text evidence="2">The sequence shown here is derived from an EMBL/GenBank/DDBJ whole genome shotgun (WGS) entry which is preliminary data.</text>
</comment>
<evidence type="ECO:0000259" key="1">
    <source>
        <dbReference type="Pfam" id="PF12680"/>
    </source>
</evidence>
<organism evidence="2 3">
    <name type="scientific">Paraburkholderia fungorum</name>
    <dbReference type="NCBI Taxonomy" id="134537"/>
    <lineage>
        <taxon>Bacteria</taxon>
        <taxon>Pseudomonadati</taxon>
        <taxon>Pseudomonadota</taxon>
        <taxon>Betaproteobacteria</taxon>
        <taxon>Burkholderiales</taxon>
        <taxon>Burkholderiaceae</taxon>
        <taxon>Paraburkholderia</taxon>
    </lineage>
</organism>
<feature type="domain" description="SnoaL-like" evidence="1">
    <location>
        <begin position="22"/>
        <end position="123"/>
    </location>
</feature>
<protein>
    <recommendedName>
        <fullName evidence="1">SnoaL-like domain-containing protein</fullName>
    </recommendedName>
</protein>
<accession>A0A3R7GQ98</accession>
<evidence type="ECO:0000313" key="2">
    <source>
        <dbReference type="EMBL" id="RKF38297.1"/>
    </source>
</evidence>